<protein>
    <submittedName>
        <fullName evidence="2">Regulatory protein, LuxR</fullName>
    </submittedName>
</protein>
<evidence type="ECO:0000313" key="3">
    <source>
        <dbReference type="Proteomes" id="UP000001916"/>
    </source>
</evidence>
<geneLocation type="plasmid" evidence="2 3">
    <name>pMESIL01</name>
</geneLocation>
<evidence type="ECO:0000256" key="1">
    <source>
        <dbReference type="SAM" id="MobiDB-lite"/>
    </source>
</evidence>
<sequence length="57" mass="6018">MNPDWHILFGLRKLIRVTLGFLLVLGSLAPVSAPTHPRAVQSPITADGDDPKIGTGG</sequence>
<dbReference type="Proteomes" id="UP000001916">
    <property type="component" value="Plasmid pMESIL01"/>
</dbReference>
<evidence type="ECO:0000313" key="2">
    <source>
        <dbReference type="EMBL" id="ADH65199.1"/>
    </source>
</evidence>
<keyword evidence="2" id="KW-0614">Plasmid</keyword>
<dbReference type="HOGENOM" id="CLU_2991450_0_0_0"/>
<accession>D7BJ43</accession>
<keyword evidence="3" id="KW-1185">Reference proteome</keyword>
<feature type="region of interest" description="Disordered" evidence="1">
    <location>
        <begin position="32"/>
        <end position="57"/>
    </location>
</feature>
<dbReference type="AlphaFoldDB" id="D7BJ43"/>
<dbReference type="KEGG" id="msv:Mesil_3387"/>
<name>D7BJ43_ALLS1</name>
<dbReference type="EMBL" id="CP002043">
    <property type="protein sequence ID" value="ADH65199.1"/>
    <property type="molecule type" value="Genomic_DNA"/>
</dbReference>
<gene>
    <name evidence="2" type="ORF">Mesil_3387</name>
</gene>
<reference evidence="2 3" key="1">
    <citation type="journal article" date="2010" name="Stand. Genomic Sci.">
        <title>Complete genome sequence of Meiothermus silvanus type strain (VI-R2).</title>
        <authorList>
            <person name="Sikorski J."/>
            <person name="Tindall B.J."/>
            <person name="Lowry S."/>
            <person name="Lucas S."/>
            <person name="Nolan M."/>
            <person name="Copeland A."/>
            <person name="Glavina Del Rio T."/>
            <person name="Tice H."/>
            <person name="Cheng J.F."/>
            <person name="Han C."/>
            <person name="Pitluck S."/>
            <person name="Liolios K."/>
            <person name="Ivanova N."/>
            <person name="Mavromatis K."/>
            <person name="Mikhailova N."/>
            <person name="Pati A."/>
            <person name="Goodwin L."/>
            <person name="Chen A."/>
            <person name="Palaniappan K."/>
            <person name="Land M."/>
            <person name="Hauser L."/>
            <person name="Chang Y.J."/>
            <person name="Jeffries C.D."/>
            <person name="Rohde M."/>
            <person name="Goker M."/>
            <person name="Woyke T."/>
            <person name="Bristow J."/>
            <person name="Eisen J.A."/>
            <person name="Markowitz V."/>
            <person name="Hugenholtz P."/>
            <person name="Kyrpides N.C."/>
            <person name="Klenk H.P."/>
            <person name="Lapidus A."/>
        </authorList>
    </citation>
    <scope>NUCLEOTIDE SEQUENCE [LARGE SCALE GENOMIC DNA]</scope>
    <source>
        <strain evidence="3">ATCC 700542 / DSM 9946 / VI-R2</strain>
        <plasmid evidence="3">Plasmid pMESIL01</plasmid>
    </source>
</reference>
<proteinExistence type="predicted"/>
<organism evidence="2 3">
    <name type="scientific">Allomeiothermus silvanus (strain ATCC 700542 / DSM 9946 / NBRC 106475 / NCIMB 13440 / VI-R2)</name>
    <name type="common">Thermus silvanus</name>
    <dbReference type="NCBI Taxonomy" id="526227"/>
    <lineage>
        <taxon>Bacteria</taxon>
        <taxon>Thermotogati</taxon>
        <taxon>Deinococcota</taxon>
        <taxon>Deinococci</taxon>
        <taxon>Thermales</taxon>
        <taxon>Thermaceae</taxon>
        <taxon>Allomeiothermus</taxon>
    </lineage>
</organism>